<name>A0A0W8I5H6_9MICO</name>
<keyword evidence="4" id="KW-1185">Reference proteome</keyword>
<dbReference type="Pfam" id="PF00174">
    <property type="entry name" value="Oxidored_molyb"/>
    <property type="match status" value="1"/>
</dbReference>
<evidence type="ECO:0000313" key="3">
    <source>
        <dbReference type="EMBL" id="KUG53512.1"/>
    </source>
</evidence>
<proteinExistence type="predicted"/>
<comment type="caution">
    <text evidence="3">The sequence shown here is derived from an EMBL/GenBank/DDBJ whole genome shotgun (WGS) entry which is preliminary data.</text>
</comment>
<dbReference type="EMBL" id="LQBL01000028">
    <property type="protein sequence ID" value="KUG53512.1"/>
    <property type="molecule type" value="Genomic_DNA"/>
</dbReference>
<dbReference type="Proteomes" id="UP000054837">
    <property type="component" value="Unassembled WGS sequence"/>
</dbReference>
<dbReference type="OrthoDB" id="9795587at2"/>
<organism evidence="3 4">
    <name type="scientific">Serinicoccus chungangensis</name>
    <dbReference type="NCBI Taxonomy" id="767452"/>
    <lineage>
        <taxon>Bacteria</taxon>
        <taxon>Bacillati</taxon>
        <taxon>Actinomycetota</taxon>
        <taxon>Actinomycetes</taxon>
        <taxon>Micrococcales</taxon>
        <taxon>Ornithinimicrobiaceae</taxon>
        <taxon>Serinicoccus</taxon>
    </lineage>
</organism>
<dbReference type="RefSeq" id="WP_058891521.1">
    <property type="nucleotide sequence ID" value="NZ_LQBL01000028.1"/>
</dbReference>
<dbReference type="InterPro" id="IPR036374">
    <property type="entry name" value="OxRdtase_Mopterin-bd_sf"/>
</dbReference>
<dbReference type="STRING" id="767452.AVL62_01595"/>
<dbReference type="PANTHER" id="PTHR43032">
    <property type="entry name" value="PROTEIN-METHIONINE-SULFOXIDE REDUCTASE"/>
    <property type="match status" value="1"/>
</dbReference>
<dbReference type="SUPFAM" id="SSF56524">
    <property type="entry name" value="Oxidoreductase molybdopterin-binding domain"/>
    <property type="match status" value="1"/>
</dbReference>
<reference evidence="3 4" key="1">
    <citation type="submission" date="2015-12" db="EMBL/GenBank/DDBJ databases">
        <title>Serinicoccus chungangenesis strain CD08_5 genome sequencing and assembly.</title>
        <authorList>
            <person name="Chander A.M."/>
            <person name="Kaur G."/>
            <person name="Nair G.R."/>
            <person name="Dhawan D.K."/>
            <person name="Kochhar R.K."/>
            <person name="Mayilraj S."/>
            <person name="Bhadada S.K."/>
        </authorList>
    </citation>
    <scope>NUCLEOTIDE SEQUENCE [LARGE SCALE GENOMIC DNA]</scope>
    <source>
        <strain evidence="3 4">CD08_5</strain>
    </source>
</reference>
<evidence type="ECO:0000313" key="4">
    <source>
        <dbReference type="Proteomes" id="UP000054837"/>
    </source>
</evidence>
<dbReference type="AlphaFoldDB" id="A0A0W8I5H6"/>
<dbReference type="InterPro" id="IPR000572">
    <property type="entry name" value="OxRdtase_Mopterin-bd_dom"/>
</dbReference>
<protein>
    <submittedName>
        <fullName evidence="3">Oxidoreductase</fullName>
    </submittedName>
</protein>
<sequence>MTDAGGEPGSPLPPGQRATRAWRPSHYGRVPRLDPEAWTLRIAGDTLDGGVTVLTWEDLAALAFVEVSASLHCVDRHTVPGLRWGGVRMRDVLALAPPHPDAGHVLLAAARGYAAGVLLEDLHHPDALVAHSVQGDPLMPEHGWPARAVLPHLYGFKGPKWLVEVTYHRQPQQGWWESHGYHQRARVDREERWAHQG</sequence>
<feature type="domain" description="Oxidoreductase molybdopterin-binding" evidence="2">
    <location>
        <begin position="28"/>
        <end position="176"/>
    </location>
</feature>
<accession>A0A0W8I5H6</accession>
<gene>
    <name evidence="3" type="ORF">AVL62_01595</name>
</gene>
<dbReference type="PANTHER" id="PTHR43032:SF4">
    <property type="entry name" value="OXIDOREDUCTASE MOLYBDOPTERIN-BINDING DOMAIN-CONTAINING PROTEIN"/>
    <property type="match status" value="1"/>
</dbReference>
<evidence type="ECO:0000256" key="1">
    <source>
        <dbReference type="SAM" id="MobiDB-lite"/>
    </source>
</evidence>
<dbReference type="Gene3D" id="3.90.420.10">
    <property type="entry name" value="Oxidoreductase, molybdopterin-binding domain"/>
    <property type="match status" value="1"/>
</dbReference>
<feature type="region of interest" description="Disordered" evidence="1">
    <location>
        <begin position="1"/>
        <end position="27"/>
    </location>
</feature>
<evidence type="ECO:0000259" key="2">
    <source>
        <dbReference type="Pfam" id="PF00174"/>
    </source>
</evidence>